<sequence>MGEKGLGPGRGHPVQRQGVGMGLVFAVERPREPHDKRRAGPLEVI</sequence>
<proteinExistence type="predicted"/>
<dbReference type="EMBL" id="BAAFGK010000004">
    <property type="protein sequence ID" value="GAB0057316.1"/>
    <property type="molecule type" value="Genomic_DNA"/>
</dbReference>
<dbReference type="Proteomes" id="UP001628193">
    <property type="component" value="Unassembled WGS sequence"/>
</dbReference>
<accession>A0ABQ0C8V0</accession>
<evidence type="ECO:0000313" key="1">
    <source>
        <dbReference type="EMBL" id="GAB0057316.1"/>
    </source>
</evidence>
<protein>
    <submittedName>
        <fullName evidence="1">Uncharacterized protein</fullName>
    </submittedName>
</protein>
<gene>
    <name evidence="1" type="ORF">SIID45300_01640</name>
</gene>
<keyword evidence="2" id="KW-1185">Reference proteome</keyword>
<evidence type="ECO:0000313" key="2">
    <source>
        <dbReference type="Proteomes" id="UP001628193"/>
    </source>
</evidence>
<comment type="caution">
    <text evidence="1">The sequence shown here is derived from an EMBL/GenBank/DDBJ whole genome shotgun (WGS) entry which is preliminary data.</text>
</comment>
<organism evidence="1 2">
    <name type="scientific">Candidatus Magnetaquiglobus chichijimensis</name>
    <dbReference type="NCBI Taxonomy" id="3141448"/>
    <lineage>
        <taxon>Bacteria</taxon>
        <taxon>Pseudomonadati</taxon>
        <taxon>Pseudomonadota</taxon>
        <taxon>Magnetococcia</taxon>
        <taxon>Magnetococcales</taxon>
        <taxon>Candidatus Magnetaquicoccaceae</taxon>
        <taxon>Candidatus Magnetaquiglobus</taxon>
    </lineage>
</organism>
<reference evidence="1 2" key="1">
    <citation type="submission" date="2024-09" db="EMBL/GenBank/DDBJ databases">
        <title>Draft genome sequence of Candidatus Magnetaquicoccaceae bacterium FCR-1.</title>
        <authorList>
            <person name="Shimoshige H."/>
            <person name="Shimamura S."/>
            <person name="Taoka A."/>
            <person name="Kobayashi H."/>
            <person name="Maekawa T."/>
        </authorList>
    </citation>
    <scope>NUCLEOTIDE SEQUENCE [LARGE SCALE GENOMIC DNA]</scope>
    <source>
        <strain evidence="1 2">FCR-1</strain>
    </source>
</reference>
<name>A0ABQ0C8V0_9PROT</name>